<proteinExistence type="predicted"/>
<reference evidence="1 2" key="1">
    <citation type="submission" date="2021-12" db="EMBL/GenBank/DDBJ databases">
        <title>Discovery of the Pendulisporaceae a myxobacterial family with distinct sporulation behavior and unique specialized metabolism.</title>
        <authorList>
            <person name="Garcia R."/>
            <person name="Popoff A."/>
            <person name="Bader C.D."/>
            <person name="Loehr J."/>
            <person name="Walesch S."/>
            <person name="Walt C."/>
            <person name="Boldt J."/>
            <person name="Bunk B."/>
            <person name="Haeckl F.J.F.P.J."/>
            <person name="Gunesch A.P."/>
            <person name="Birkelbach J."/>
            <person name="Nuebel U."/>
            <person name="Pietschmann T."/>
            <person name="Bach T."/>
            <person name="Mueller R."/>
        </authorList>
    </citation>
    <scope>NUCLEOTIDE SEQUENCE [LARGE SCALE GENOMIC DNA]</scope>
    <source>
        <strain evidence="1 2">MSr11954</strain>
    </source>
</reference>
<gene>
    <name evidence="1" type="ORF">LZC94_37495</name>
</gene>
<sequence>MKQKKWAFAPGKLGIGVGVAALAVGLAGCFADHAGRLYGVRDGSQTAITLHDASEHRGVASATLPSGERCLGNYDSVTGDVTYSIEEIDRPKERTQLGKLVLTCGEAHVIQCEFSRYPRGSGYGSCRDNGGLEYRLMF</sequence>
<evidence type="ECO:0008006" key="3">
    <source>
        <dbReference type="Google" id="ProtNLM"/>
    </source>
</evidence>
<organism evidence="1 2">
    <name type="scientific">Pendulispora albinea</name>
    <dbReference type="NCBI Taxonomy" id="2741071"/>
    <lineage>
        <taxon>Bacteria</taxon>
        <taxon>Pseudomonadati</taxon>
        <taxon>Myxococcota</taxon>
        <taxon>Myxococcia</taxon>
        <taxon>Myxococcales</taxon>
        <taxon>Sorangiineae</taxon>
        <taxon>Pendulisporaceae</taxon>
        <taxon>Pendulispora</taxon>
    </lineage>
</organism>
<dbReference type="Proteomes" id="UP001370348">
    <property type="component" value="Chromosome"/>
</dbReference>
<dbReference type="EMBL" id="CP089984">
    <property type="protein sequence ID" value="WXB13526.1"/>
    <property type="molecule type" value="Genomic_DNA"/>
</dbReference>
<evidence type="ECO:0000313" key="2">
    <source>
        <dbReference type="Proteomes" id="UP001370348"/>
    </source>
</evidence>
<name>A0ABZ2LWN5_9BACT</name>
<dbReference type="PROSITE" id="PS51257">
    <property type="entry name" value="PROKAR_LIPOPROTEIN"/>
    <property type="match status" value="1"/>
</dbReference>
<evidence type="ECO:0000313" key="1">
    <source>
        <dbReference type="EMBL" id="WXB13526.1"/>
    </source>
</evidence>
<keyword evidence="2" id="KW-1185">Reference proteome</keyword>
<dbReference type="RefSeq" id="WP_394823138.1">
    <property type="nucleotide sequence ID" value="NZ_CP089984.1"/>
</dbReference>
<accession>A0ABZ2LWN5</accession>
<protein>
    <recommendedName>
        <fullName evidence="3">Lipoprotein</fullName>
    </recommendedName>
</protein>